<evidence type="ECO:0000313" key="6">
    <source>
        <dbReference type="Proteomes" id="UP001607303"/>
    </source>
</evidence>
<dbReference type="PANTHER" id="PTHR11022">
    <property type="entry name" value="PEPTIDOGLYCAN RECOGNITION PROTEIN"/>
    <property type="match status" value="1"/>
</dbReference>
<organism evidence="5 6">
    <name type="scientific">Vespula maculifrons</name>
    <name type="common">Eastern yellow jacket</name>
    <name type="synonym">Wasp</name>
    <dbReference type="NCBI Taxonomy" id="7453"/>
    <lineage>
        <taxon>Eukaryota</taxon>
        <taxon>Metazoa</taxon>
        <taxon>Ecdysozoa</taxon>
        <taxon>Arthropoda</taxon>
        <taxon>Hexapoda</taxon>
        <taxon>Insecta</taxon>
        <taxon>Pterygota</taxon>
        <taxon>Neoptera</taxon>
        <taxon>Endopterygota</taxon>
        <taxon>Hymenoptera</taxon>
        <taxon>Apocrita</taxon>
        <taxon>Aculeata</taxon>
        <taxon>Vespoidea</taxon>
        <taxon>Vespidae</taxon>
        <taxon>Vespinae</taxon>
        <taxon>Vespula</taxon>
    </lineage>
</organism>
<reference evidence="5 6" key="1">
    <citation type="journal article" date="2024" name="Ann. Entomol. Soc. Am.">
        <title>Genomic analyses of the southern and eastern yellowjacket wasps (Hymenoptera: Vespidae) reveal evolutionary signatures of social life.</title>
        <authorList>
            <person name="Catto M.A."/>
            <person name="Caine P.B."/>
            <person name="Orr S.E."/>
            <person name="Hunt B.G."/>
            <person name="Goodisman M.A.D."/>
        </authorList>
    </citation>
    <scope>NUCLEOTIDE SEQUENCE [LARGE SCALE GENOMIC DNA]</scope>
    <source>
        <strain evidence="5">232</strain>
        <tissue evidence="5">Head and thorax</tissue>
    </source>
</reference>
<gene>
    <name evidence="5" type="ORF">V1477_001319</name>
</gene>
<name>A0ABD2D0N0_VESMC</name>
<keyword evidence="3" id="KW-1133">Transmembrane helix</keyword>
<keyword evidence="3" id="KW-0812">Transmembrane</keyword>
<dbReference type="InterPro" id="IPR036505">
    <property type="entry name" value="Amidase/PGRP_sf"/>
</dbReference>
<feature type="chain" id="PRO_5044893040" evidence="4">
    <location>
        <begin position="19"/>
        <end position="111"/>
    </location>
</feature>
<keyword evidence="3" id="KW-0472">Membrane</keyword>
<sequence>MVRVTFLLVAICIAICRATEVADSAETFGTPNIISRQQWGARPPKSTIPALKIDPVPYVVIHHSDTVGCNTQAICQARVRSFQVTLMIYSFYFFWFLFTKMSDNVTKLLLE</sequence>
<evidence type="ECO:0000256" key="1">
    <source>
        <dbReference type="ARBA" id="ARBA00022588"/>
    </source>
</evidence>
<evidence type="ECO:0000256" key="2">
    <source>
        <dbReference type="ARBA" id="ARBA00022859"/>
    </source>
</evidence>
<dbReference type="SUPFAM" id="SSF55846">
    <property type="entry name" value="N-acetylmuramoyl-L-alanine amidase-like"/>
    <property type="match status" value="1"/>
</dbReference>
<evidence type="ECO:0000256" key="4">
    <source>
        <dbReference type="SAM" id="SignalP"/>
    </source>
</evidence>
<evidence type="ECO:0000256" key="3">
    <source>
        <dbReference type="SAM" id="Phobius"/>
    </source>
</evidence>
<proteinExistence type="predicted"/>
<dbReference type="AlphaFoldDB" id="A0ABD2D0N0"/>
<dbReference type="Gene3D" id="3.40.80.10">
    <property type="entry name" value="Peptidoglycan recognition protein-like"/>
    <property type="match status" value="1"/>
</dbReference>
<keyword evidence="2" id="KW-0391">Immunity</keyword>
<keyword evidence="4" id="KW-0732">Signal</keyword>
<feature type="signal peptide" evidence="4">
    <location>
        <begin position="1"/>
        <end position="18"/>
    </location>
</feature>
<dbReference type="PANTHER" id="PTHR11022:SF41">
    <property type="entry name" value="PEPTIDOGLYCAN-RECOGNITION PROTEIN LC-RELATED"/>
    <property type="match status" value="1"/>
</dbReference>
<protein>
    <submittedName>
        <fullName evidence="5">Peptidoglycan recognition protein 3-like</fullName>
    </submittedName>
</protein>
<keyword evidence="6" id="KW-1185">Reference proteome</keyword>
<accession>A0ABD2D0N0</accession>
<evidence type="ECO:0000313" key="5">
    <source>
        <dbReference type="EMBL" id="KAL2750529.1"/>
    </source>
</evidence>
<dbReference type="GO" id="GO:0045087">
    <property type="term" value="P:innate immune response"/>
    <property type="evidence" value="ECO:0007669"/>
    <property type="project" value="UniProtKB-KW"/>
</dbReference>
<dbReference type="EMBL" id="JAYRBN010000010">
    <property type="protein sequence ID" value="KAL2750529.1"/>
    <property type="molecule type" value="Genomic_DNA"/>
</dbReference>
<dbReference type="InterPro" id="IPR015510">
    <property type="entry name" value="PGRP"/>
</dbReference>
<comment type="caution">
    <text evidence="5">The sequence shown here is derived from an EMBL/GenBank/DDBJ whole genome shotgun (WGS) entry which is preliminary data.</text>
</comment>
<keyword evidence="1" id="KW-0399">Innate immunity</keyword>
<feature type="transmembrane region" description="Helical" evidence="3">
    <location>
        <begin position="81"/>
        <end position="98"/>
    </location>
</feature>
<dbReference type="Proteomes" id="UP001607303">
    <property type="component" value="Unassembled WGS sequence"/>
</dbReference>